<dbReference type="PANTHER" id="PTHR35580">
    <property type="entry name" value="CELL SURFACE GLYCOPROTEIN (S-LAYER PROTEIN)-LIKE PROTEIN"/>
    <property type="match status" value="1"/>
</dbReference>
<dbReference type="STRING" id="1193051.LEP1GSC017_1937"/>
<proteinExistence type="predicted"/>
<dbReference type="EMBL" id="SORO01000001">
    <property type="protein sequence ID" value="TDY73047.1"/>
    <property type="molecule type" value="Genomic_DNA"/>
</dbReference>
<keyword evidence="2" id="KW-1185">Reference proteome</keyword>
<reference evidence="1 2" key="1">
    <citation type="submission" date="2019-03" db="EMBL/GenBank/DDBJ databases">
        <title>Genomic Encyclopedia of Archaeal and Bacterial Type Strains, Phase II (KMG-II): from individual species to whole genera.</title>
        <authorList>
            <person name="Goeker M."/>
        </authorList>
    </citation>
    <scope>NUCLEOTIDE SEQUENCE [LARGE SCALE GENOMIC DNA]</scope>
    <source>
        <strain evidence="1 2">DSM 21537</strain>
    </source>
</reference>
<dbReference type="Proteomes" id="UP000294684">
    <property type="component" value="Unassembled WGS sequence"/>
</dbReference>
<protein>
    <submittedName>
        <fullName evidence="1">Beta-propeller repeat-containing protein</fullName>
    </submittedName>
</protein>
<dbReference type="InterPro" id="IPR052918">
    <property type="entry name" value="Motility_Chemotaxis_Reg"/>
</dbReference>
<organism evidence="1 2">
    <name type="scientific">Leptospira meyeri</name>
    <dbReference type="NCBI Taxonomy" id="29508"/>
    <lineage>
        <taxon>Bacteria</taxon>
        <taxon>Pseudomonadati</taxon>
        <taxon>Spirochaetota</taxon>
        <taxon>Spirochaetia</taxon>
        <taxon>Leptospirales</taxon>
        <taxon>Leptospiraceae</taxon>
        <taxon>Leptospira</taxon>
    </lineage>
</organism>
<dbReference type="GeneID" id="79827365"/>
<gene>
    <name evidence="1" type="ORF">CLV96_2066</name>
</gene>
<sequence length="473" mass="51055">MKMRFVLSIFILTIFFQCRQSQLNNSSDSHSKAYFETAIWNCVITTVPCYDIKQQNSGNKQWTRLLGGTTAVTTTSLASATDFDGNTYIAGKVDGALPGQTKVSSGTNTDLFLAKYNSKGVLQWIRQMGSSSNYHSDIQSIHVDVFGDVIATGFTQGSFEDYTSTEYGLVLFKYSQSGERLWTRIFYANSSSDIAGVGITSDLQGNIYIAGHTELTNINGEVAAGLYNLCIFKYDRTGTLLWSRLLAETPGSLIYGYKITYDSYSNQVYVIGHSIGPGTFLGQSIGSTQGSFIAAFSVDGVNTWAKTLGQAGTSIFARGIASDKRGSIYFTGELSGTPIDGQTFSGATAEVLIKFQVNGFREWTILRGAGASTSTNARGVYADNSGNVYTVGWTTGNLSGVSLNGTQDVYLSKYHFNGNLEWTRLSGSTLVTLDGMALSSDRLGTIHLTGGTTGNLDAQTKTGTKDAFVIQYK</sequence>
<accession>A0A4R8MYW7</accession>
<dbReference type="InterPro" id="IPR011042">
    <property type="entry name" value="6-blade_b-propeller_TolB-like"/>
</dbReference>
<evidence type="ECO:0000313" key="2">
    <source>
        <dbReference type="Proteomes" id="UP000294684"/>
    </source>
</evidence>
<dbReference type="Gene3D" id="2.120.10.30">
    <property type="entry name" value="TolB, C-terminal domain"/>
    <property type="match status" value="1"/>
</dbReference>
<comment type="caution">
    <text evidence="1">The sequence shown here is derived from an EMBL/GenBank/DDBJ whole genome shotgun (WGS) entry which is preliminary data.</text>
</comment>
<name>A0A4R8MYW7_LEPME</name>
<dbReference type="SUPFAM" id="SSF101898">
    <property type="entry name" value="NHL repeat"/>
    <property type="match status" value="1"/>
</dbReference>
<dbReference type="Pfam" id="PF06739">
    <property type="entry name" value="SBBP"/>
    <property type="match status" value="2"/>
</dbReference>
<dbReference type="RefSeq" id="WP_243836454.1">
    <property type="nucleotide sequence ID" value="NZ_RQGE01000010.1"/>
</dbReference>
<dbReference type="PANTHER" id="PTHR35580:SF1">
    <property type="entry name" value="PHYTASE-LIKE DOMAIN-CONTAINING PROTEIN"/>
    <property type="match status" value="1"/>
</dbReference>
<dbReference type="AlphaFoldDB" id="A0A4R8MYW7"/>
<evidence type="ECO:0000313" key="1">
    <source>
        <dbReference type="EMBL" id="TDY73047.1"/>
    </source>
</evidence>
<dbReference type="InterPro" id="IPR010620">
    <property type="entry name" value="SBBP_repeat"/>
</dbReference>